<evidence type="ECO:0000256" key="2">
    <source>
        <dbReference type="ARBA" id="ARBA00002399"/>
    </source>
</evidence>
<evidence type="ECO:0000313" key="20">
    <source>
        <dbReference type="Proteomes" id="UP000243406"/>
    </source>
</evidence>
<gene>
    <name evidence="19" type="ORF">SAMN02745120_0514</name>
</gene>
<dbReference type="PANTHER" id="PTHR11918:SF45">
    <property type="entry name" value="THREONYLCARBAMOYLADENOSINE TRNA METHYLTHIOTRANSFERASE"/>
    <property type="match status" value="1"/>
</dbReference>
<dbReference type="FunFam" id="3.80.30.20:FF:000001">
    <property type="entry name" value="tRNA-2-methylthio-N(6)-dimethylallyladenosine synthase 2"/>
    <property type="match status" value="1"/>
</dbReference>
<dbReference type="GO" id="GO:0035598">
    <property type="term" value="F:tRNA (N(6)-L-threonylcarbamoyladenosine(37)-C(2))-methylthiotransferase activity"/>
    <property type="evidence" value="ECO:0007669"/>
    <property type="project" value="UniProtKB-EC"/>
</dbReference>
<feature type="domain" description="MTTase N-terminal" evidence="17">
    <location>
        <begin position="23"/>
        <end position="135"/>
    </location>
</feature>
<keyword evidence="11" id="KW-0411">Iron-sulfur</keyword>
<keyword evidence="7" id="KW-0949">S-adenosyl-L-methionine</keyword>
<keyword evidence="20" id="KW-1185">Reference proteome</keyword>
<dbReference type="PROSITE" id="PS50926">
    <property type="entry name" value="TRAM"/>
    <property type="match status" value="1"/>
</dbReference>
<evidence type="ECO:0000256" key="15">
    <source>
        <dbReference type="ARBA" id="ARBA00069898"/>
    </source>
</evidence>
<evidence type="ECO:0000256" key="5">
    <source>
        <dbReference type="ARBA" id="ARBA00022490"/>
    </source>
</evidence>
<dbReference type="AlphaFoldDB" id="A0A1T4ZX97"/>
<dbReference type="SFLD" id="SFLDG01061">
    <property type="entry name" value="methylthiotransferase"/>
    <property type="match status" value="1"/>
</dbReference>
<organism evidence="19 20">
    <name type="scientific">Acetoanaerobium noterae</name>
    <dbReference type="NCBI Taxonomy" id="745369"/>
    <lineage>
        <taxon>Bacteria</taxon>
        <taxon>Bacillati</taxon>
        <taxon>Bacillota</taxon>
        <taxon>Clostridia</taxon>
        <taxon>Peptostreptococcales</taxon>
        <taxon>Filifactoraceae</taxon>
        <taxon>Acetoanaerobium</taxon>
    </lineage>
</organism>
<dbReference type="RefSeq" id="WP_242950981.1">
    <property type="nucleotide sequence ID" value="NZ_FUYN01000001.1"/>
</dbReference>
<dbReference type="InterPro" id="IPR007197">
    <property type="entry name" value="rSAM"/>
</dbReference>
<evidence type="ECO:0000256" key="6">
    <source>
        <dbReference type="ARBA" id="ARBA00022679"/>
    </source>
</evidence>
<keyword evidence="4" id="KW-0004">4Fe-4S</keyword>
<dbReference type="PROSITE" id="PS51449">
    <property type="entry name" value="MTTASE_N"/>
    <property type="match status" value="1"/>
</dbReference>
<comment type="function">
    <text evidence="2">Catalyzes the methylthiolation of N6-threonylcarbamoyladenosine (t(6)A), leading to the formation of 2-methylthio-N6-threonylcarbamoyladenosine (ms(2)t(6)A) at position 37 in tRNAs that read codons beginning with adenine.</text>
</comment>
<accession>A0A1T4ZX97</accession>
<evidence type="ECO:0000313" key="19">
    <source>
        <dbReference type="EMBL" id="SKB27431.1"/>
    </source>
</evidence>
<evidence type="ECO:0000259" key="17">
    <source>
        <dbReference type="PROSITE" id="PS51449"/>
    </source>
</evidence>
<dbReference type="InterPro" id="IPR005839">
    <property type="entry name" value="Methylthiotransferase"/>
</dbReference>
<dbReference type="PROSITE" id="PS51918">
    <property type="entry name" value="RADICAL_SAM"/>
    <property type="match status" value="1"/>
</dbReference>
<evidence type="ECO:0000256" key="9">
    <source>
        <dbReference type="ARBA" id="ARBA00022723"/>
    </source>
</evidence>
<dbReference type="InterPro" id="IPR038135">
    <property type="entry name" value="Methylthiotransferase_N_sf"/>
</dbReference>
<evidence type="ECO:0000259" key="16">
    <source>
        <dbReference type="PROSITE" id="PS50926"/>
    </source>
</evidence>
<keyword evidence="8" id="KW-0819">tRNA processing</keyword>
<dbReference type="InterPro" id="IPR002792">
    <property type="entry name" value="TRAM_dom"/>
</dbReference>
<feature type="domain" description="TRAM" evidence="16">
    <location>
        <begin position="391"/>
        <end position="451"/>
    </location>
</feature>
<keyword evidence="5" id="KW-0963">Cytoplasm</keyword>
<dbReference type="Gene3D" id="3.40.50.12160">
    <property type="entry name" value="Methylthiotransferase, N-terminal domain"/>
    <property type="match status" value="1"/>
</dbReference>
<dbReference type="EC" id="2.8.4.5" evidence="3"/>
<dbReference type="InterPro" id="IPR013848">
    <property type="entry name" value="Methylthiotransferase_N"/>
</dbReference>
<dbReference type="SUPFAM" id="SSF102114">
    <property type="entry name" value="Radical SAM enzymes"/>
    <property type="match status" value="1"/>
</dbReference>
<keyword evidence="9" id="KW-0479">Metal-binding</keyword>
<keyword evidence="10" id="KW-0408">Iron</keyword>
<dbReference type="InterPro" id="IPR006467">
    <property type="entry name" value="MiaB-like_bact"/>
</dbReference>
<dbReference type="SFLD" id="SFLDF00295">
    <property type="entry name" value="threonylcarbamoyladenosine_tRN"/>
    <property type="match status" value="1"/>
</dbReference>
<feature type="domain" description="Radical SAM core" evidence="18">
    <location>
        <begin position="159"/>
        <end position="388"/>
    </location>
</feature>
<dbReference type="GO" id="GO:0051539">
    <property type="term" value="F:4 iron, 4 sulfur cluster binding"/>
    <property type="evidence" value="ECO:0007669"/>
    <property type="project" value="UniProtKB-KW"/>
</dbReference>
<dbReference type="InterPro" id="IPR058240">
    <property type="entry name" value="rSAM_sf"/>
</dbReference>
<evidence type="ECO:0000256" key="4">
    <source>
        <dbReference type="ARBA" id="ARBA00022485"/>
    </source>
</evidence>
<protein>
    <recommendedName>
        <fullName evidence="15">Threonylcarbamoyladenosine tRNA methylthiotransferase MtaB</fullName>
        <ecNumber evidence="3">2.8.4.5</ecNumber>
    </recommendedName>
    <alternativeName>
        <fullName evidence="12">tRNA-t(6)A37 methylthiotransferase</fullName>
    </alternativeName>
</protein>
<dbReference type="InterPro" id="IPR006638">
    <property type="entry name" value="Elp3/MiaA/NifB-like_rSAM"/>
</dbReference>
<evidence type="ECO:0000256" key="3">
    <source>
        <dbReference type="ARBA" id="ARBA00013273"/>
    </source>
</evidence>
<evidence type="ECO:0000256" key="13">
    <source>
        <dbReference type="ARBA" id="ARBA00051661"/>
    </source>
</evidence>
<dbReference type="NCBIfam" id="TIGR01579">
    <property type="entry name" value="MiaB-like-C"/>
    <property type="match status" value="1"/>
</dbReference>
<evidence type="ECO:0000256" key="14">
    <source>
        <dbReference type="ARBA" id="ARBA00061574"/>
    </source>
</evidence>
<evidence type="ECO:0000256" key="7">
    <source>
        <dbReference type="ARBA" id="ARBA00022691"/>
    </source>
</evidence>
<dbReference type="PROSITE" id="PS01278">
    <property type="entry name" value="MTTASE_RADICAL"/>
    <property type="match status" value="1"/>
</dbReference>
<dbReference type="PANTHER" id="PTHR11918">
    <property type="entry name" value="RADICAL SAM PROTEINS"/>
    <property type="match status" value="1"/>
</dbReference>
<evidence type="ECO:0000256" key="10">
    <source>
        <dbReference type="ARBA" id="ARBA00023004"/>
    </source>
</evidence>
<comment type="cofactor">
    <cofactor evidence="1">
        <name>[4Fe-4S] cluster</name>
        <dbReference type="ChEBI" id="CHEBI:49883"/>
    </cofactor>
</comment>
<comment type="similarity">
    <text evidence="14">Belongs to the methylthiotransferase family. MtaB subfamily.</text>
</comment>
<evidence type="ECO:0000259" key="18">
    <source>
        <dbReference type="PROSITE" id="PS51918"/>
    </source>
</evidence>
<dbReference type="FunFam" id="3.40.50.12160:FF:000004">
    <property type="entry name" value="Threonylcarbamoyladenosine tRNA methylthiotransferase MtaB"/>
    <property type="match status" value="1"/>
</dbReference>
<proteinExistence type="inferred from homology"/>
<dbReference type="InterPro" id="IPR023404">
    <property type="entry name" value="rSAM_horseshoe"/>
</dbReference>
<dbReference type="InterPro" id="IPR020612">
    <property type="entry name" value="Methylthiotransferase_CS"/>
</dbReference>
<dbReference type="EMBL" id="FUYN01000001">
    <property type="protein sequence ID" value="SKB27431.1"/>
    <property type="molecule type" value="Genomic_DNA"/>
</dbReference>
<evidence type="ECO:0000256" key="8">
    <source>
        <dbReference type="ARBA" id="ARBA00022694"/>
    </source>
</evidence>
<evidence type="ECO:0000256" key="1">
    <source>
        <dbReference type="ARBA" id="ARBA00001966"/>
    </source>
</evidence>
<dbReference type="SFLD" id="SFLDS00029">
    <property type="entry name" value="Radical_SAM"/>
    <property type="match status" value="1"/>
</dbReference>
<dbReference type="Proteomes" id="UP000243406">
    <property type="component" value="Unassembled WGS sequence"/>
</dbReference>
<dbReference type="Pfam" id="PF00919">
    <property type="entry name" value="UPF0004"/>
    <property type="match status" value="1"/>
</dbReference>
<dbReference type="NCBIfam" id="TIGR00089">
    <property type="entry name" value="MiaB/RimO family radical SAM methylthiotransferase"/>
    <property type="match status" value="1"/>
</dbReference>
<dbReference type="SMART" id="SM00729">
    <property type="entry name" value="Elp3"/>
    <property type="match status" value="1"/>
</dbReference>
<keyword evidence="6 19" id="KW-0808">Transferase</keyword>
<evidence type="ECO:0000256" key="11">
    <source>
        <dbReference type="ARBA" id="ARBA00023014"/>
    </source>
</evidence>
<evidence type="ECO:0000256" key="12">
    <source>
        <dbReference type="ARBA" id="ARBA00031213"/>
    </source>
</evidence>
<dbReference type="Pfam" id="PF04055">
    <property type="entry name" value="Radical_SAM"/>
    <property type="match status" value="1"/>
</dbReference>
<sequence>MLKPKVQLSLLAEDFYNRYQRHKQVAFFTLGCKVNQYETDAMEHLFRDAGYEVTDFESFADVYVINTCTVTSMSDKKSRQMIRRAKKHNENAIIAVVGCYSQKSPDEVIAIEGVNLVMGTSDRNKIVTEVEKLDVKDHVIEVEDIMKQRVFEALSIEETYGKTRAFLKIQEGCDRFCSYCIIPYTRGPVRSRPINDIISEVKSLAKNGYKEVVLTGIHVASYGKDLGDIRLIDVIKAINDIDGIHRIRTSSVEPLIITDDFLSELKEVDKFCPHFHLSLQSGSDSVLERMNRRYDKAEYKSAVDKIRKIYPDAAITTDIIVGFPGESDAEFEETRAYLEDINLYEMHIFKFSPREGTKAAAMDNQVKPEIKNHRSEVLIELAEKNKLEFEEKLVGKEVEVLFESSENGIYEGHTMNYVKVHVQSDMDLIGEIARVNIDRLENKKIYGKIIQNEI</sequence>
<comment type="catalytic activity">
    <reaction evidence="13">
        <text>N(6)-L-threonylcarbamoyladenosine(37) in tRNA + (sulfur carrier)-SH + AH2 + 2 S-adenosyl-L-methionine = 2-methylsulfanyl-N(6)-L-threonylcarbamoyladenosine(37) in tRNA + (sulfur carrier)-H + 5'-deoxyadenosine + L-methionine + A + S-adenosyl-L-homocysteine + 2 H(+)</text>
        <dbReference type="Rhea" id="RHEA:37075"/>
        <dbReference type="Rhea" id="RHEA-COMP:10163"/>
        <dbReference type="Rhea" id="RHEA-COMP:11092"/>
        <dbReference type="Rhea" id="RHEA-COMP:14737"/>
        <dbReference type="Rhea" id="RHEA-COMP:14739"/>
        <dbReference type="ChEBI" id="CHEBI:13193"/>
        <dbReference type="ChEBI" id="CHEBI:15378"/>
        <dbReference type="ChEBI" id="CHEBI:17319"/>
        <dbReference type="ChEBI" id="CHEBI:17499"/>
        <dbReference type="ChEBI" id="CHEBI:29917"/>
        <dbReference type="ChEBI" id="CHEBI:57844"/>
        <dbReference type="ChEBI" id="CHEBI:57856"/>
        <dbReference type="ChEBI" id="CHEBI:59789"/>
        <dbReference type="ChEBI" id="CHEBI:64428"/>
        <dbReference type="ChEBI" id="CHEBI:74418"/>
        <dbReference type="ChEBI" id="CHEBI:74420"/>
        <dbReference type="EC" id="2.8.4.5"/>
    </reaction>
</comment>
<dbReference type="InterPro" id="IPR034557">
    <property type="entry name" value="ThrcA_tRNA_MEthiotransferase"/>
</dbReference>
<dbReference type="Gene3D" id="3.80.30.20">
    <property type="entry name" value="tm_1862 like domain"/>
    <property type="match status" value="1"/>
</dbReference>
<dbReference type="SFLD" id="SFLDG01082">
    <property type="entry name" value="B12-binding_domain_containing"/>
    <property type="match status" value="1"/>
</dbReference>
<dbReference type="CDD" id="cd01335">
    <property type="entry name" value="Radical_SAM"/>
    <property type="match status" value="1"/>
</dbReference>
<name>A0A1T4ZX97_9FIRM</name>
<dbReference type="GO" id="GO:0046872">
    <property type="term" value="F:metal ion binding"/>
    <property type="evidence" value="ECO:0007669"/>
    <property type="project" value="UniProtKB-KW"/>
</dbReference>
<reference evidence="20" key="1">
    <citation type="submission" date="2017-02" db="EMBL/GenBank/DDBJ databases">
        <authorList>
            <person name="Varghese N."/>
            <person name="Submissions S."/>
        </authorList>
    </citation>
    <scope>NUCLEOTIDE SEQUENCE [LARGE SCALE GENOMIC DNA]</scope>
    <source>
        <strain evidence="20">ATCC 35199</strain>
    </source>
</reference>